<dbReference type="SUPFAM" id="SSF53098">
    <property type="entry name" value="Ribonuclease H-like"/>
    <property type="match status" value="1"/>
</dbReference>
<gene>
    <name evidence="6" type="primary">Zbed4</name>
    <name evidence="6" type="ORF">AOXY_G21357</name>
</gene>
<evidence type="ECO:0000313" key="6">
    <source>
        <dbReference type="EMBL" id="KAK1159910.1"/>
    </source>
</evidence>
<name>A0AAD8CZR0_ACIOX</name>
<evidence type="ECO:0000256" key="5">
    <source>
        <dbReference type="ARBA" id="ARBA00023242"/>
    </source>
</evidence>
<dbReference type="GO" id="GO:0005634">
    <property type="term" value="C:nucleus"/>
    <property type="evidence" value="ECO:0007669"/>
    <property type="project" value="UniProtKB-SubCell"/>
</dbReference>
<keyword evidence="3" id="KW-0863">Zinc-finger</keyword>
<dbReference type="PANTHER" id="PTHR46481">
    <property type="entry name" value="ZINC FINGER BED DOMAIN-CONTAINING PROTEIN 4"/>
    <property type="match status" value="1"/>
</dbReference>
<evidence type="ECO:0000256" key="4">
    <source>
        <dbReference type="ARBA" id="ARBA00022833"/>
    </source>
</evidence>
<reference evidence="6" key="1">
    <citation type="submission" date="2022-02" db="EMBL/GenBank/DDBJ databases">
        <title>Atlantic sturgeon de novo genome assembly.</title>
        <authorList>
            <person name="Stock M."/>
            <person name="Klopp C."/>
            <person name="Guiguen Y."/>
            <person name="Cabau C."/>
            <person name="Parinello H."/>
            <person name="Santidrian Yebra-Pimentel E."/>
            <person name="Kuhl H."/>
            <person name="Dirks R.P."/>
            <person name="Guessner J."/>
            <person name="Wuertz S."/>
            <person name="Du K."/>
            <person name="Schartl M."/>
        </authorList>
    </citation>
    <scope>NUCLEOTIDE SEQUENCE</scope>
    <source>
        <strain evidence="6">STURGEONOMICS-FGT-2020</strain>
        <tissue evidence="6">Whole blood</tissue>
    </source>
</reference>
<evidence type="ECO:0000256" key="3">
    <source>
        <dbReference type="ARBA" id="ARBA00022771"/>
    </source>
</evidence>
<sequence length="282" mass="31721">MHADSAASVRRNVSKAEKVAITTDAWTALNTESFHRGLGNEKRSFSFPNPDSRHAREAYSRESRRCVEHRCRPLGFTGENHCLCSRQWDSNLCFAHTLQLAINDGFKLGAIHNVVGAASRLVSHFHHSAIATQALKLKQKQQTLPEHRLMQYCRTRWNSIYDMFERLQEQRWAVVAVLSDMVYTKLSDARTLDLVDDSWDAIEELLPVLRSLKCGTTALCGESEVSISMVYPVTSTLLSKHLISTTGESTKVSQFKTTVSESLKRRLAPEDTETAQKVALVA</sequence>
<evidence type="ECO:0000313" key="7">
    <source>
        <dbReference type="Proteomes" id="UP001230051"/>
    </source>
</evidence>
<dbReference type="InterPro" id="IPR012337">
    <property type="entry name" value="RNaseH-like_sf"/>
</dbReference>
<proteinExistence type="predicted"/>
<evidence type="ECO:0000256" key="2">
    <source>
        <dbReference type="ARBA" id="ARBA00022723"/>
    </source>
</evidence>
<evidence type="ECO:0000256" key="1">
    <source>
        <dbReference type="ARBA" id="ARBA00004123"/>
    </source>
</evidence>
<accession>A0AAD8CZR0</accession>
<dbReference type="InterPro" id="IPR052035">
    <property type="entry name" value="ZnF_BED_domain_contain"/>
</dbReference>
<organism evidence="6 7">
    <name type="scientific">Acipenser oxyrinchus oxyrinchus</name>
    <dbReference type="NCBI Taxonomy" id="40147"/>
    <lineage>
        <taxon>Eukaryota</taxon>
        <taxon>Metazoa</taxon>
        <taxon>Chordata</taxon>
        <taxon>Craniata</taxon>
        <taxon>Vertebrata</taxon>
        <taxon>Euteleostomi</taxon>
        <taxon>Actinopterygii</taxon>
        <taxon>Chondrostei</taxon>
        <taxon>Acipenseriformes</taxon>
        <taxon>Acipenseridae</taxon>
        <taxon>Acipenser</taxon>
    </lineage>
</organism>
<keyword evidence="5" id="KW-0539">Nucleus</keyword>
<keyword evidence="4" id="KW-0862">Zinc</keyword>
<dbReference type="Proteomes" id="UP001230051">
    <property type="component" value="Unassembled WGS sequence"/>
</dbReference>
<keyword evidence="2" id="KW-0479">Metal-binding</keyword>
<dbReference type="AlphaFoldDB" id="A0AAD8CZR0"/>
<protein>
    <submittedName>
        <fullName evidence="6">Zinc finger BED domain-containing protein 1-like</fullName>
    </submittedName>
</protein>
<dbReference type="EMBL" id="JAGXEW010000021">
    <property type="protein sequence ID" value="KAK1159910.1"/>
    <property type="molecule type" value="Genomic_DNA"/>
</dbReference>
<dbReference type="PANTHER" id="PTHR46481:SF10">
    <property type="entry name" value="ZINC FINGER BED DOMAIN-CONTAINING PROTEIN 39"/>
    <property type="match status" value="1"/>
</dbReference>
<dbReference type="GO" id="GO:0008270">
    <property type="term" value="F:zinc ion binding"/>
    <property type="evidence" value="ECO:0007669"/>
    <property type="project" value="UniProtKB-KW"/>
</dbReference>
<keyword evidence="7" id="KW-1185">Reference proteome</keyword>
<comment type="caution">
    <text evidence="6">The sequence shown here is derived from an EMBL/GenBank/DDBJ whole genome shotgun (WGS) entry which is preliminary data.</text>
</comment>
<comment type="subcellular location">
    <subcellularLocation>
        <location evidence="1">Nucleus</location>
    </subcellularLocation>
</comment>